<keyword evidence="4" id="KW-1185">Reference proteome</keyword>
<accession>A0A814DR58</accession>
<protein>
    <submittedName>
        <fullName evidence="2">Uncharacterized protein</fullName>
    </submittedName>
</protein>
<comment type="caution">
    <text evidence="2">The sequence shown here is derived from an EMBL/GenBank/DDBJ whole genome shotgun (WGS) entry which is preliminary data.</text>
</comment>
<sequence length="297" mass="35930">MQNFHSFFTNYPPPSRELLINEGLKTFEQNKLDQQWLNNWIERKKQNKLLSSSNQMTLSDYRQKLIYHAQLLQQYEHALNNSNHEILFELKTKIEQSNNFIYDENRIKNMKKKIQQRKSKRRRLQRQKQEKFIDIKQNSIECEVNNDKSVNEKIKDINSLIQTIEKLKQLKTIRQQQNDDINSNTINELTEIHNLCTSKLLEYQVEMENKSHCSHIDLYNYLFNNHNQSFYESINSYAQYFLRAHQNLNDLVTIRQAWDQYSTTHISSMDNIISYKWHEPQLPSDSNWAQYIFNNEQ</sequence>
<dbReference type="InterPro" id="IPR031974">
    <property type="entry name" value="PDCD7"/>
</dbReference>
<dbReference type="Pfam" id="PF16021">
    <property type="entry name" value="PDCD7"/>
    <property type="match status" value="1"/>
</dbReference>
<evidence type="ECO:0000313" key="5">
    <source>
        <dbReference type="Proteomes" id="UP000663877"/>
    </source>
</evidence>
<name>A0A814DR58_9BILA</name>
<organism evidence="2 5">
    <name type="scientific">Adineta steineri</name>
    <dbReference type="NCBI Taxonomy" id="433720"/>
    <lineage>
        <taxon>Eukaryota</taxon>
        <taxon>Metazoa</taxon>
        <taxon>Spiralia</taxon>
        <taxon>Gnathifera</taxon>
        <taxon>Rotifera</taxon>
        <taxon>Eurotatoria</taxon>
        <taxon>Bdelloidea</taxon>
        <taxon>Adinetida</taxon>
        <taxon>Adinetidae</taxon>
        <taxon>Adineta</taxon>
    </lineage>
</organism>
<reference evidence="2" key="1">
    <citation type="submission" date="2021-02" db="EMBL/GenBank/DDBJ databases">
        <authorList>
            <person name="Nowell W R."/>
        </authorList>
    </citation>
    <scope>NUCLEOTIDE SEQUENCE</scope>
</reference>
<feature type="coiled-coil region" evidence="1">
    <location>
        <begin position="107"/>
        <end position="170"/>
    </location>
</feature>
<evidence type="ECO:0000313" key="2">
    <source>
        <dbReference type="EMBL" id="CAF0956215.1"/>
    </source>
</evidence>
<dbReference type="OrthoDB" id="10040846at2759"/>
<evidence type="ECO:0000313" key="3">
    <source>
        <dbReference type="EMBL" id="CAF1368844.1"/>
    </source>
</evidence>
<dbReference type="Proteomes" id="UP000663877">
    <property type="component" value="Unassembled WGS sequence"/>
</dbReference>
<dbReference type="EMBL" id="CAJNOI010000054">
    <property type="protein sequence ID" value="CAF0956215.1"/>
    <property type="molecule type" value="Genomic_DNA"/>
</dbReference>
<gene>
    <name evidence="2" type="ORF">BJG266_LOCUS13494</name>
    <name evidence="3" type="ORF">QVE165_LOCUS34985</name>
</gene>
<keyword evidence="1" id="KW-0175">Coiled coil</keyword>
<dbReference type="AlphaFoldDB" id="A0A814DR58"/>
<proteinExistence type="predicted"/>
<evidence type="ECO:0000256" key="1">
    <source>
        <dbReference type="SAM" id="Coils"/>
    </source>
</evidence>
<evidence type="ECO:0000313" key="4">
    <source>
        <dbReference type="Proteomes" id="UP000663832"/>
    </source>
</evidence>
<dbReference type="EMBL" id="CAJNOM010000335">
    <property type="protein sequence ID" value="CAF1368844.1"/>
    <property type="molecule type" value="Genomic_DNA"/>
</dbReference>
<dbReference type="Proteomes" id="UP000663832">
    <property type="component" value="Unassembled WGS sequence"/>
</dbReference>